<feature type="transmembrane region" description="Helical" evidence="8">
    <location>
        <begin position="994"/>
        <end position="1018"/>
    </location>
</feature>
<sequence length="1040" mass="110943">MKIFRNGRFIALLVWVLVSVVAFMSLPDLGQLVRDKGEITLPDDAQSVIAANAIEGMADDGERAYELIVVFDRGDKAALTEDERNEIETVVQSLEQEQERLAISAIVSPFDSPELEEQLLSEDGSAALIQLSISHSFGTIDEVREALAPLLETETVASYLTGSDLIAEDFTKTTEDGIKKTEAVAVVFIILVLIVVFRSPIVPVVSLITVGVSYLVSMAIIAALVQHLDFPFSNFTQVFLIVILFGVGTDYNILLYTNFKEELSRHEEDVRLAVRNTLRSSGKTVVYSGIAVMIGFATLGLADFSFYQSTSAVAFGVAVLILVLTTLNPFFMGVLGKKMFWPSKRFSGHGDSRLWGFLSSRSALRPFLSLMLVALVMLPILFLSKGQVHYNDLLEVDDGYASKQGIQVIQEKFPSGFSSPASLVIQADEPLDSAEMLTLMDQVTEAVTNVNGVAEVLSPTRPLGEKIAELYLNDQANAVGTGIGDANGGTREIQGGLSEAEQQLQANDESGFDQVQLLIDGTTAAYDGSLALQEAVSQIATGVGAGADGAAEIEAGLNSLSSNLATVSDATTELHSVYTQIEAGLRTFSDSFADAAELLEQSLENLSGVQTAIETFLSENPEIAADPAVAEALQSVSTGAEQAQQLSAGLSTASTELEQGLNAFREANSSLEQVNGSIEQIIAGADQLATGAEELQTSLAEGAEGARTVEAEAGQLGSGLTEIQSGQEQLQSGLQELQEQMQTLQEGLLASTEGLDEIATGLEDAESYLGEVSESKSTERFFIPEEVRLSDEFQEGLETYLSDDRQTARFTVILDNDPFSAEAMDDVADIQAAAEAALKGTSLDEATIAIGGQSAVNADLRQVANGDFLFTASIMLGGIALFLMLITRSIHLPLFIVGILAVAYYTALSITEMISGSLFGVAELSWNVPFFGFILLVAIGVDYSIFLLMKYRETTGSPLSAIVVASRHIGGVIISAAVILGGTFAALYPSGVLTLMQVATLVIVGLFLLSVLLLPAVLPALMSITKKLGQWANRSKNEEE</sequence>
<feature type="transmembrane region" description="Helical" evidence="8">
    <location>
        <begin position="868"/>
        <end position="885"/>
    </location>
</feature>
<evidence type="ECO:0000313" key="11">
    <source>
        <dbReference type="Proteomes" id="UP001179280"/>
    </source>
</evidence>
<keyword evidence="4 8" id="KW-0812">Transmembrane</keyword>
<feature type="transmembrane region" description="Helical" evidence="8">
    <location>
        <begin position="204"/>
        <end position="225"/>
    </location>
</feature>
<keyword evidence="5 8" id="KW-1133">Transmembrane helix</keyword>
<feature type="domain" description="Membrane transport protein MMPL" evidence="9">
    <location>
        <begin position="739"/>
        <end position="1037"/>
    </location>
</feature>
<feature type="domain" description="Membrane transport protein MMPL" evidence="9">
    <location>
        <begin position="41"/>
        <end position="367"/>
    </location>
</feature>
<feature type="transmembrane region" description="Helical" evidence="8">
    <location>
        <begin position="930"/>
        <end position="949"/>
    </location>
</feature>
<organism evidence="10 11">
    <name type="scientific">Shouchella xiaoxiensis</name>
    <dbReference type="NCBI Taxonomy" id="766895"/>
    <lineage>
        <taxon>Bacteria</taxon>
        <taxon>Bacillati</taxon>
        <taxon>Bacillota</taxon>
        <taxon>Bacilli</taxon>
        <taxon>Bacillales</taxon>
        <taxon>Bacillaceae</taxon>
        <taxon>Shouchella</taxon>
    </lineage>
</organism>
<dbReference type="PANTHER" id="PTHR33406">
    <property type="entry name" value="MEMBRANE PROTEIN MJ1562-RELATED"/>
    <property type="match status" value="1"/>
</dbReference>
<evidence type="ECO:0000256" key="3">
    <source>
        <dbReference type="ARBA" id="ARBA00022475"/>
    </source>
</evidence>
<dbReference type="InterPro" id="IPR004869">
    <property type="entry name" value="MMPL_dom"/>
</dbReference>
<keyword evidence="3" id="KW-1003">Cell membrane</keyword>
<feature type="transmembrane region" description="Helical" evidence="8">
    <location>
        <begin position="969"/>
        <end position="988"/>
    </location>
</feature>
<comment type="similarity">
    <text evidence="2">Belongs to the resistance-nodulation-cell division (RND) (TC 2.A.6) family. MmpL subfamily.</text>
</comment>
<dbReference type="Pfam" id="PF03176">
    <property type="entry name" value="MMPL"/>
    <property type="match status" value="2"/>
</dbReference>
<comment type="subcellular location">
    <subcellularLocation>
        <location evidence="1">Cell membrane</location>
        <topology evidence="1">Multi-pass membrane protein</topology>
    </subcellularLocation>
</comment>
<keyword evidence="7" id="KW-0175">Coiled coil</keyword>
<evidence type="ECO:0000256" key="2">
    <source>
        <dbReference type="ARBA" id="ARBA00010157"/>
    </source>
</evidence>
<keyword evidence="6 8" id="KW-0472">Membrane</keyword>
<evidence type="ECO:0000256" key="8">
    <source>
        <dbReference type="SAM" id="Phobius"/>
    </source>
</evidence>
<name>A0ABS2SQV2_9BACI</name>
<gene>
    <name evidence="10" type="ORF">JOC54_001092</name>
</gene>
<accession>A0ABS2SQV2</accession>
<reference evidence="10" key="1">
    <citation type="submission" date="2021-01" db="EMBL/GenBank/DDBJ databases">
        <title>Genomic Encyclopedia of Type Strains, Phase IV (KMG-IV): sequencing the most valuable type-strain genomes for metagenomic binning, comparative biology and taxonomic classification.</title>
        <authorList>
            <person name="Goeker M."/>
        </authorList>
    </citation>
    <scope>NUCLEOTIDE SEQUENCE</scope>
    <source>
        <strain evidence="10">DSM 21943</strain>
    </source>
</reference>
<dbReference type="Gene3D" id="1.10.287.950">
    <property type="entry name" value="Methyl-accepting chemotaxis protein"/>
    <property type="match status" value="1"/>
</dbReference>
<feature type="transmembrane region" description="Helical" evidence="8">
    <location>
        <begin position="313"/>
        <end position="335"/>
    </location>
</feature>
<protein>
    <submittedName>
        <fullName evidence="10">RND superfamily putative drug exporter</fullName>
    </submittedName>
</protein>
<feature type="transmembrane region" description="Helical" evidence="8">
    <location>
        <begin position="237"/>
        <end position="256"/>
    </location>
</feature>
<feature type="coiled-coil region" evidence="7">
    <location>
        <begin position="720"/>
        <end position="747"/>
    </location>
</feature>
<feature type="transmembrane region" description="Helical" evidence="8">
    <location>
        <begin position="892"/>
        <end position="910"/>
    </location>
</feature>
<feature type="transmembrane region" description="Helical" evidence="8">
    <location>
        <begin position="181"/>
        <end position="197"/>
    </location>
</feature>
<dbReference type="Proteomes" id="UP001179280">
    <property type="component" value="Unassembled WGS sequence"/>
</dbReference>
<dbReference type="PANTHER" id="PTHR33406:SF6">
    <property type="entry name" value="MEMBRANE PROTEIN YDGH-RELATED"/>
    <property type="match status" value="1"/>
</dbReference>
<evidence type="ECO:0000256" key="4">
    <source>
        <dbReference type="ARBA" id="ARBA00022692"/>
    </source>
</evidence>
<evidence type="ECO:0000256" key="5">
    <source>
        <dbReference type="ARBA" id="ARBA00022989"/>
    </source>
</evidence>
<feature type="transmembrane region" description="Helical" evidence="8">
    <location>
        <begin position="363"/>
        <end position="383"/>
    </location>
</feature>
<evidence type="ECO:0000256" key="7">
    <source>
        <dbReference type="SAM" id="Coils"/>
    </source>
</evidence>
<evidence type="ECO:0000256" key="6">
    <source>
        <dbReference type="ARBA" id="ARBA00023136"/>
    </source>
</evidence>
<dbReference type="InterPro" id="IPR050545">
    <property type="entry name" value="Mycobact_MmpL"/>
</dbReference>
<dbReference type="Gene3D" id="1.20.1640.10">
    <property type="entry name" value="Multidrug efflux transporter AcrB transmembrane domain"/>
    <property type="match status" value="2"/>
</dbReference>
<proteinExistence type="inferred from homology"/>
<dbReference type="RefSeq" id="WP_204464953.1">
    <property type="nucleotide sequence ID" value="NZ_JAFBCV010000002.1"/>
</dbReference>
<evidence type="ECO:0000313" key="10">
    <source>
        <dbReference type="EMBL" id="MBM7837861.1"/>
    </source>
</evidence>
<feature type="transmembrane region" description="Helical" evidence="8">
    <location>
        <begin position="285"/>
        <end position="307"/>
    </location>
</feature>
<evidence type="ECO:0000259" key="9">
    <source>
        <dbReference type="Pfam" id="PF03176"/>
    </source>
</evidence>
<dbReference type="SUPFAM" id="SSF58104">
    <property type="entry name" value="Methyl-accepting chemotaxis protein (MCP) signaling domain"/>
    <property type="match status" value="1"/>
</dbReference>
<evidence type="ECO:0000256" key="1">
    <source>
        <dbReference type="ARBA" id="ARBA00004651"/>
    </source>
</evidence>
<dbReference type="EMBL" id="JAFBCV010000002">
    <property type="protein sequence ID" value="MBM7837861.1"/>
    <property type="molecule type" value="Genomic_DNA"/>
</dbReference>
<dbReference type="SUPFAM" id="SSF82866">
    <property type="entry name" value="Multidrug efflux transporter AcrB transmembrane domain"/>
    <property type="match status" value="2"/>
</dbReference>
<keyword evidence="11" id="KW-1185">Reference proteome</keyword>
<comment type="caution">
    <text evidence="10">The sequence shown here is derived from an EMBL/GenBank/DDBJ whole genome shotgun (WGS) entry which is preliminary data.</text>
</comment>